<dbReference type="InterPro" id="IPR020012">
    <property type="entry name" value="LysM_FimV"/>
</dbReference>
<gene>
    <name evidence="5" type="primary">fimV</name>
    <name evidence="5" type="ORF">ZMTM_11390</name>
</gene>
<feature type="region of interest" description="Disordered" evidence="2">
    <location>
        <begin position="392"/>
        <end position="462"/>
    </location>
</feature>
<feature type="chain" id="PRO_5034815791" evidence="3">
    <location>
        <begin position="26"/>
        <end position="1017"/>
    </location>
</feature>
<reference evidence="5" key="1">
    <citation type="journal article" date="2021" name="Arch. Microbiol.">
        <title>Methyloradius palustris gen. nov., sp. nov., a methanol-oxidizing bacterium isolated from snow.</title>
        <authorList>
            <person name="Miyadera T."/>
            <person name="Kojima H."/>
            <person name="Fukui M."/>
        </authorList>
    </citation>
    <scope>NUCLEOTIDE SEQUENCE</scope>
    <source>
        <strain evidence="5">Zm11</strain>
    </source>
</reference>
<keyword evidence="6" id="KW-1185">Reference proteome</keyword>
<keyword evidence="1" id="KW-0175">Coiled coil</keyword>
<proteinExistence type="predicted"/>
<feature type="compositionally biased region" description="Low complexity" evidence="2">
    <location>
        <begin position="167"/>
        <end position="195"/>
    </location>
</feature>
<organism evidence="5 6">
    <name type="scientific">Methyloradius palustris</name>
    <dbReference type="NCBI Taxonomy" id="2778876"/>
    <lineage>
        <taxon>Bacteria</taxon>
        <taxon>Pseudomonadati</taxon>
        <taxon>Pseudomonadota</taxon>
        <taxon>Betaproteobacteria</taxon>
        <taxon>Nitrosomonadales</taxon>
        <taxon>Methylophilaceae</taxon>
        <taxon>Methyloradius</taxon>
    </lineage>
</organism>
<feature type="compositionally biased region" description="Pro residues" evidence="2">
    <location>
        <begin position="426"/>
        <end position="436"/>
    </location>
</feature>
<dbReference type="AlphaFoldDB" id="A0A8D5JLH6"/>
<feature type="domain" description="LysM" evidence="4">
    <location>
        <begin position="200"/>
        <end position="255"/>
    </location>
</feature>
<name>A0A8D5JLH6_9PROT</name>
<dbReference type="Gene3D" id="1.20.1170.10">
    <property type="match status" value="1"/>
</dbReference>
<dbReference type="Proteomes" id="UP000826722">
    <property type="component" value="Chromosome"/>
</dbReference>
<dbReference type="InterPro" id="IPR036779">
    <property type="entry name" value="LysM_dom_sf"/>
</dbReference>
<dbReference type="NCBIfam" id="TIGR03505">
    <property type="entry name" value="FimV_core"/>
    <property type="match status" value="1"/>
</dbReference>
<feature type="region of interest" description="Disordered" evidence="2">
    <location>
        <begin position="165"/>
        <end position="204"/>
    </location>
</feature>
<feature type="signal peptide" evidence="3">
    <location>
        <begin position="1"/>
        <end position="25"/>
    </location>
</feature>
<dbReference type="InterPro" id="IPR020011">
    <property type="entry name" value="FimV_C"/>
</dbReference>
<accession>A0A8D5JLH6</accession>
<dbReference type="EMBL" id="AP024110">
    <property type="protein sequence ID" value="BCM24880.1"/>
    <property type="molecule type" value="Genomic_DNA"/>
</dbReference>
<evidence type="ECO:0000256" key="1">
    <source>
        <dbReference type="SAM" id="Coils"/>
    </source>
</evidence>
<dbReference type="InterPro" id="IPR018392">
    <property type="entry name" value="LysM"/>
</dbReference>
<feature type="coiled-coil region" evidence="1">
    <location>
        <begin position="346"/>
        <end position="387"/>
    </location>
</feature>
<evidence type="ECO:0000259" key="4">
    <source>
        <dbReference type="PROSITE" id="PS51782"/>
    </source>
</evidence>
<evidence type="ECO:0000313" key="5">
    <source>
        <dbReference type="EMBL" id="BCM24880.1"/>
    </source>
</evidence>
<evidence type="ECO:0000256" key="2">
    <source>
        <dbReference type="SAM" id="MobiDB-lite"/>
    </source>
</evidence>
<keyword evidence="3" id="KW-0732">Signal</keyword>
<feature type="compositionally biased region" description="Low complexity" evidence="2">
    <location>
        <begin position="392"/>
        <end position="410"/>
    </location>
</feature>
<dbReference type="Gene3D" id="3.10.350.10">
    <property type="entry name" value="LysM domain"/>
    <property type="match status" value="1"/>
</dbReference>
<dbReference type="Pfam" id="PF25800">
    <property type="entry name" value="FimV_N"/>
    <property type="match status" value="1"/>
</dbReference>
<dbReference type="KEGG" id="mpau:ZMTM_11390"/>
<feature type="region of interest" description="Disordered" evidence="2">
    <location>
        <begin position="687"/>
        <end position="706"/>
    </location>
</feature>
<dbReference type="PROSITE" id="PS51782">
    <property type="entry name" value="LYSM"/>
    <property type="match status" value="1"/>
</dbReference>
<evidence type="ECO:0000313" key="6">
    <source>
        <dbReference type="Proteomes" id="UP000826722"/>
    </source>
</evidence>
<dbReference type="CDD" id="cd00118">
    <property type="entry name" value="LysM"/>
    <property type="match status" value="1"/>
</dbReference>
<feature type="region of interest" description="Disordered" evidence="2">
    <location>
        <begin position="294"/>
        <end position="324"/>
    </location>
</feature>
<protein>
    <submittedName>
        <fullName evidence="5">Motility protein FimV</fullName>
    </submittedName>
</protein>
<dbReference type="InterPro" id="IPR057840">
    <property type="entry name" value="FimV_N"/>
</dbReference>
<sequence>MVHKTKLKRISLAVCFALMSLGAEAAGLGKLTVLSGLGEPLNAEIELLAAGPDELSSLSAIIAPEEAYKVQGIERPALHSTIKIEIKKSPSGSAYLKLSSNLPVSDPYLDMLIQVDWSSGRLLREYTLLLDPPGYSQPPVSLPSASKPTISKPVVVSPASMADAPVATSSSKPAKGAKKNSAASAAPVATQADAPPSDESKVTTAKGDTLYSIARNANVQNVSLDQVLVGIYQANKDAFIGNNMNRLKVGQIIRVPSSTELAAIPKAEAAQEIKVQSSDFQSYRNKLAGTVEAAPAMSDDEGKKSSGGKITKAAEDKATPVPTAPKDVVKLSKGVSADTKVLQDKVTGLQEEATAKEKTIKESNDRVAALEKQVADMQKLLVMKNQAMADAQKNAAANAPSPALPSKPEATPVPTPAAPVVAEQPAPAPVEAPKPAVPAEAEKPVDTTPAAVPAPEKKPVPVKKFTPPPPPVEEPGLFDDVNLPLVGGAGGFLALLVGGWLFLRNKRRRSLDGFEKDILTSGGLKANTVFGNTLGGTVDSGDTSFLTDFSPGTGMIDTHDVDPIAEAEVYMAYGRDSQAEEILKDAIVKEPKRYELHLKLLEMYAARKDSSAFETVAGELYSTLGTTDPTWAKVATLGRSFEPDNPLYEATEVSESQELGVSTAVAAGLVASEVAVASELAEDTTLDFSLDSPETDSAETSADAVEDNVLDFDIGTPSAEAEAIAESHASTMEMQASKAEEDFSSDAFDLDIGEPAEKPAESNDDLDFQLDLPEDAATDTVQLDMASFAPETSLDIASDVVEEPSLDFDKTMVLGVPDLVEAESSPEIDFSANQISFDLPEIKEAEPEVQSIDVSAETLDLPEIAEVSEPLELSVPDFEKTTITSLDANEIDSSEINFSSAEQDQAFDLDLDVDFANLETEEITVSELAESEPATVEDIAVPEIDLSGISLDLDAAPELSDAIASSESSEVDTKLDLVTAYMDMGDNEGARELLDEVLKEGGVQQRLKAQEILKSLS</sequence>
<dbReference type="NCBIfam" id="TIGR03504">
    <property type="entry name" value="FimV_Cterm"/>
    <property type="match status" value="1"/>
</dbReference>
<evidence type="ECO:0000256" key="3">
    <source>
        <dbReference type="SAM" id="SignalP"/>
    </source>
</evidence>
<dbReference type="InterPro" id="IPR038440">
    <property type="entry name" value="FimV_C_sf"/>
</dbReference>
<dbReference type="Gene3D" id="1.20.58.2200">
    <property type="match status" value="1"/>
</dbReference>